<feature type="compositionally biased region" description="Low complexity" evidence="4">
    <location>
        <begin position="50"/>
        <end position="62"/>
    </location>
</feature>
<dbReference type="PROSITE" id="PS51741">
    <property type="entry name" value="F_BAR"/>
    <property type="match status" value="1"/>
</dbReference>
<dbReference type="InterPro" id="IPR050729">
    <property type="entry name" value="Rho-GAP"/>
</dbReference>
<organism evidence="7 8">
    <name type="scientific">Cryptococcus deuterogattii Ram5</name>
    <dbReference type="NCBI Taxonomy" id="1296110"/>
    <lineage>
        <taxon>Eukaryota</taxon>
        <taxon>Fungi</taxon>
        <taxon>Dikarya</taxon>
        <taxon>Basidiomycota</taxon>
        <taxon>Agaricomycotina</taxon>
        <taxon>Tremellomycetes</taxon>
        <taxon>Tremellales</taxon>
        <taxon>Cryptococcaceae</taxon>
        <taxon>Cryptococcus</taxon>
        <taxon>Cryptococcus gattii species complex</taxon>
    </lineage>
</organism>
<dbReference type="InterPro" id="IPR027267">
    <property type="entry name" value="AH/BAR_dom_sf"/>
</dbReference>
<dbReference type="InterPro" id="IPR001060">
    <property type="entry name" value="FCH_dom"/>
</dbReference>
<feature type="region of interest" description="Disordered" evidence="4">
    <location>
        <begin position="456"/>
        <end position="570"/>
    </location>
</feature>
<feature type="compositionally biased region" description="Polar residues" evidence="4">
    <location>
        <begin position="480"/>
        <end position="496"/>
    </location>
</feature>
<dbReference type="PANTHER" id="PTHR23176:SF134">
    <property type="entry name" value="RHO-TYPE GTPASE-ACTIVATING PROTEIN"/>
    <property type="match status" value="1"/>
</dbReference>
<dbReference type="PROSITE" id="PS50238">
    <property type="entry name" value="RHOGAP"/>
    <property type="match status" value="1"/>
</dbReference>
<keyword evidence="1" id="KW-0343">GTPase activation</keyword>
<feature type="compositionally biased region" description="Low complexity" evidence="4">
    <location>
        <begin position="71"/>
        <end position="93"/>
    </location>
</feature>
<dbReference type="CDD" id="cd04398">
    <property type="entry name" value="RhoGAP_fRGD1"/>
    <property type="match status" value="1"/>
</dbReference>
<dbReference type="Pfam" id="PF00611">
    <property type="entry name" value="FCH"/>
    <property type="match status" value="1"/>
</dbReference>
<dbReference type="InterPro" id="IPR008936">
    <property type="entry name" value="Rho_GTPase_activation_prot"/>
</dbReference>
<dbReference type="FunFam" id="1.10.555.10:FF:000077">
    <property type="entry name" value="GTPase activating protein"/>
    <property type="match status" value="1"/>
</dbReference>
<feature type="region of interest" description="Disordered" evidence="4">
    <location>
        <begin position="1"/>
        <end position="95"/>
    </location>
</feature>
<dbReference type="Pfam" id="PF00620">
    <property type="entry name" value="RhoGAP"/>
    <property type="match status" value="1"/>
</dbReference>
<dbReference type="GO" id="GO:0005737">
    <property type="term" value="C:cytoplasm"/>
    <property type="evidence" value="ECO:0007669"/>
    <property type="project" value="TreeGrafter"/>
</dbReference>
<keyword evidence="2 3" id="KW-0175">Coiled coil</keyword>
<protein>
    <submittedName>
        <fullName evidence="7">GTPase activating protein</fullName>
    </submittedName>
</protein>
<evidence type="ECO:0000256" key="1">
    <source>
        <dbReference type="ARBA" id="ARBA00022468"/>
    </source>
</evidence>
<gene>
    <name evidence="7" type="ORF">I313_03670</name>
</gene>
<dbReference type="EMBL" id="KN847903">
    <property type="protein sequence ID" value="KIR40346.1"/>
    <property type="molecule type" value="Genomic_DNA"/>
</dbReference>
<evidence type="ECO:0000313" key="7">
    <source>
        <dbReference type="EMBL" id="KIR40346.1"/>
    </source>
</evidence>
<dbReference type="GO" id="GO:0005096">
    <property type="term" value="F:GTPase activator activity"/>
    <property type="evidence" value="ECO:0007669"/>
    <property type="project" value="UniProtKB-KW"/>
</dbReference>
<evidence type="ECO:0000259" key="6">
    <source>
        <dbReference type="PROSITE" id="PS51741"/>
    </source>
</evidence>
<reference evidence="7 8" key="1">
    <citation type="submission" date="2015-01" db="EMBL/GenBank/DDBJ databases">
        <title>The Genome Sequence of Cryptococcus gattii Ram5.</title>
        <authorList>
            <consortium name="The Broad Institute Genomics Platform"/>
            <person name="Cuomo C."/>
            <person name="Litvintseva A."/>
            <person name="Chen Y."/>
            <person name="Heitman J."/>
            <person name="Sun S."/>
            <person name="Springer D."/>
            <person name="Dromer F."/>
            <person name="Young S."/>
            <person name="Zeng Q."/>
            <person name="Gargeya S."/>
            <person name="Abouelleil A."/>
            <person name="Alvarado L."/>
            <person name="Chapman S.B."/>
            <person name="Gainer-Dewar J."/>
            <person name="Goldberg J."/>
            <person name="Griggs A."/>
            <person name="Gujja S."/>
            <person name="Hansen M."/>
            <person name="Howarth C."/>
            <person name="Imamovic A."/>
            <person name="Larimer J."/>
            <person name="Murphy C."/>
            <person name="Naylor J."/>
            <person name="Pearson M."/>
            <person name="Priest M."/>
            <person name="Roberts A."/>
            <person name="Saif S."/>
            <person name="Shea T."/>
            <person name="Sykes S."/>
            <person name="Wortman J."/>
            <person name="Nusbaum C."/>
            <person name="Birren B."/>
        </authorList>
    </citation>
    <scope>NUCLEOTIDE SEQUENCE [LARGE SCALE GENOMIC DNA]</scope>
    <source>
        <strain evidence="7 8">Ram5</strain>
    </source>
</reference>
<dbReference type="InterPro" id="IPR031160">
    <property type="entry name" value="F_BAR_dom"/>
</dbReference>
<feature type="domain" description="F-BAR" evidence="6">
    <location>
        <begin position="124"/>
        <end position="444"/>
    </location>
</feature>
<dbReference type="PANTHER" id="PTHR23176">
    <property type="entry name" value="RHO/RAC/CDC GTPASE-ACTIVATING PROTEIN"/>
    <property type="match status" value="1"/>
</dbReference>
<evidence type="ECO:0000313" key="8">
    <source>
        <dbReference type="Proteomes" id="UP000053392"/>
    </source>
</evidence>
<name>A0A0D0UYF0_9TREE</name>
<evidence type="ECO:0000256" key="4">
    <source>
        <dbReference type="SAM" id="MobiDB-lite"/>
    </source>
</evidence>
<dbReference type="SUPFAM" id="SSF48350">
    <property type="entry name" value="GTPase activation domain, GAP"/>
    <property type="match status" value="1"/>
</dbReference>
<proteinExistence type="predicted"/>
<feature type="domain" description="Rho-GAP" evidence="5">
    <location>
        <begin position="596"/>
        <end position="788"/>
    </location>
</feature>
<feature type="compositionally biased region" description="Basic and acidic residues" evidence="4">
    <location>
        <begin position="1"/>
        <end position="16"/>
    </location>
</feature>
<feature type="compositionally biased region" description="Polar residues" evidence="4">
    <location>
        <begin position="510"/>
        <end position="570"/>
    </location>
</feature>
<dbReference type="AlphaFoldDB" id="A0A0D0UYF0"/>
<evidence type="ECO:0000259" key="5">
    <source>
        <dbReference type="PROSITE" id="PS50238"/>
    </source>
</evidence>
<dbReference type="Gene3D" id="1.10.555.10">
    <property type="entry name" value="Rho GTPase activation protein"/>
    <property type="match status" value="1"/>
</dbReference>
<dbReference type="Gene3D" id="1.20.1270.60">
    <property type="entry name" value="Arfaptin homology (AH) domain/BAR domain"/>
    <property type="match status" value="1"/>
</dbReference>
<feature type="coiled-coil region" evidence="3">
    <location>
        <begin position="340"/>
        <end position="374"/>
    </location>
</feature>
<dbReference type="InterPro" id="IPR000198">
    <property type="entry name" value="RhoGAP_dom"/>
</dbReference>
<dbReference type="SUPFAM" id="SSF103657">
    <property type="entry name" value="BAR/IMD domain-like"/>
    <property type="match status" value="1"/>
</dbReference>
<dbReference type="GO" id="GO:0007165">
    <property type="term" value="P:signal transduction"/>
    <property type="evidence" value="ECO:0007669"/>
    <property type="project" value="InterPro"/>
</dbReference>
<keyword evidence="8" id="KW-1185">Reference proteome</keyword>
<dbReference type="Proteomes" id="UP000053392">
    <property type="component" value="Unassembled WGS sequence"/>
</dbReference>
<dbReference type="SMART" id="SM00055">
    <property type="entry name" value="FCH"/>
    <property type="match status" value="1"/>
</dbReference>
<accession>A0A0D0UYF0</accession>
<evidence type="ECO:0000256" key="2">
    <source>
        <dbReference type="PROSITE-ProRule" id="PRU01077"/>
    </source>
</evidence>
<evidence type="ECO:0000256" key="3">
    <source>
        <dbReference type="SAM" id="Coils"/>
    </source>
</evidence>
<sequence length="799" mass="87602">MEQYKDDYVDVKRPEDDSYSFRSRQYSLDVPHSSQPQKPPSPIKPPLTHNSSSTSTNAATSSQYDHYSAESTSALSAQSIQSTQSAQSSAQTANERRMSVGLGAPGGLAAMTGAGQRTEEPVPLGFDEGILRALCEMDQGALPLLADRIKQSITSCKQVATFFRSRAEIEEKYARSLVELTRTTGDTYSRADCKAGTFVTAYNSSLKVQDQISQNRLRFAQRLYEMSEELQTLAREGEKARKTHKETGVRYQLIIQDAESVVEKSKSRLDSIIDDLDRILAAKEGEALKDVRSGGAYNTIGGPAYGGAPSSHTNLNSGSGKSKLGKAMKTGGLLFKGKGAASLQKQEDDSRAKMDQANETFTKAVGESKQLRNEYFNYQLPKILRILKEAADELDLGTQYHLTRYAFLYETMTVSDGMVLNPLGSPEEGLGLKAVFENIDNRSDFKSYMQNYAIAKGTPRGPRREGPYDQGYQKALPPHVQQSNDALAASATSQHVSPQPQPSPQPPQSFNYTASPQSSTQAQLHASPQPPSQNFHYPNASVASTGTANTNNTLPSIPQQSSVGVGVTDQSSLTSFSNEGWVPPGIPASTGATFGVDLGEQLLRDGTVVPKIVEKCTQAIEMYGLESVGVYRLSGTTSRVQALKAALDKDVDAVDILSDEWSADINVVCGALKLWFRELPEPLMTYGLYNAFIEAARYDNDRLRHIRLHEQVNELPDPNYATLKFFMGHLDRIRKKESINQMSVSNLSIVFGPTLLGAPPEEGGLNLEHMSFQCKAIETILDKYHEIFVEEEEDGEQQS</sequence>
<dbReference type="HOGENOM" id="CLU_010730_1_0_1"/>
<dbReference type="SMART" id="SM00324">
    <property type="entry name" value="RhoGAP"/>
    <property type="match status" value="1"/>
</dbReference>
<dbReference type="OrthoDB" id="79452at2759"/>